<evidence type="ECO:0000313" key="12">
    <source>
        <dbReference type="Proteomes" id="UP001500466"/>
    </source>
</evidence>
<feature type="domain" description="Lipoyl-binding" evidence="10">
    <location>
        <begin position="144"/>
        <end position="220"/>
    </location>
</feature>
<evidence type="ECO:0000256" key="6">
    <source>
        <dbReference type="ARBA" id="ARBA00023160"/>
    </source>
</evidence>
<dbReference type="EMBL" id="BAABHS010000012">
    <property type="protein sequence ID" value="GAA4968045.1"/>
    <property type="molecule type" value="Genomic_DNA"/>
</dbReference>
<keyword evidence="7 8" id="KW-0092">Biotin</keyword>
<dbReference type="InterPro" id="IPR000089">
    <property type="entry name" value="Biotin_lipoyl"/>
</dbReference>
<dbReference type="PANTHER" id="PTHR45266">
    <property type="entry name" value="OXALOACETATE DECARBOXYLASE ALPHA CHAIN"/>
    <property type="match status" value="1"/>
</dbReference>
<feature type="compositionally biased region" description="Low complexity" evidence="9">
    <location>
        <begin position="1"/>
        <end position="54"/>
    </location>
</feature>
<name>A0ABP9HD95_9ACTN</name>
<dbReference type="PANTHER" id="PTHR45266:SF3">
    <property type="entry name" value="OXALOACETATE DECARBOXYLASE ALPHA CHAIN"/>
    <property type="match status" value="1"/>
</dbReference>
<comment type="pathway">
    <text evidence="1 8">Lipid metabolism; fatty acid biosynthesis.</text>
</comment>
<protein>
    <recommendedName>
        <fullName evidence="2 8">Biotin carboxyl carrier protein of acetyl-CoA carboxylase</fullName>
    </recommendedName>
</protein>
<dbReference type="Proteomes" id="UP001500466">
    <property type="component" value="Unassembled WGS sequence"/>
</dbReference>
<evidence type="ECO:0000256" key="4">
    <source>
        <dbReference type="ARBA" id="ARBA00022832"/>
    </source>
</evidence>
<evidence type="ECO:0000256" key="9">
    <source>
        <dbReference type="SAM" id="MobiDB-lite"/>
    </source>
</evidence>
<proteinExistence type="predicted"/>
<keyword evidence="6 8" id="KW-0275">Fatty acid biosynthesis</keyword>
<keyword evidence="3 8" id="KW-0444">Lipid biosynthesis</keyword>
<comment type="function">
    <text evidence="8">This protein is a component of the acetyl coenzyme A carboxylase complex; first, biotin carboxylase catalyzes the carboxylation of the carrier protein and then the transcarboxylase transfers the carboxyl group to form malonyl-CoA.</text>
</comment>
<keyword evidence="4 8" id="KW-0276">Fatty acid metabolism</keyword>
<dbReference type="InterPro" id="IPR001882">
    <property type="entry name" value="Biotin_BS"/>
</dbReference>
<evidence type="ECO:0000256" key="5">
    <source>
        <dbReference type="ARBA" id="ARBA00023098"/>
    </source>
</evidence>
<dbReference type="PROSITE" id="PS50968">
    <property type="entry name" value="BIOTINYL_LIPOYL"/>
    <property type="match status" value="1"/>
</dbReference>
<comment type="caution">
    <text evidence="11">The sequence shown here is derived from an EMBL/GenBank/DDBJ whole genome shotgun (WGS) entry which is preliminary data.</text>
</comment>
<dbReference type="CDD" id="cd06850">
    <property type="entry name" value="biotinyl_domain"/>
    <property type="match status" value="1"/>
</dbReference>
<dbReference type="InterPro" id="IPR011053">
    <property type="entry name" value="Single_hybrid_motif"/>
</dbReference>
<feature type="region of interest" description="Disordered" evidence="9">
    <location>
        <begin position="1"/>
        <end position="63"/>
    </location>
</feature>
<dbReference type="PROSITE" id="PS00188">
    <property type="entry name" value="BIOTIN"/>
    <property type="match status" value="1"/>
</dbReference>
<evidence type="ECO:0000256" key="7">
    <source>
        <dbReference type="ARBA" id="ARBA00023267"/>
    </source>
</evidence>
<dbReference type="InterPro" id="IPR050709">
    <property type="entry name" value="Biotin_Carboxyl_Carrier/Decarb"/>
</dbReference>
<keyword evidence="5 8" id="KW-0443">Lipid metabolism</keyword>
<evidence type="ECO:0000256" key="2">
    <source>
        <dbReference type="ARBA" id="ARBA00017562"/>
    </source>
</evidence>
<keyword evidence="12" id="KW-1185">Reference proteome</keyword>
<evidence type="ECO:0000256" key="8">
    <source>
        <dbReference type="RuleBase" id="RU364072"/>
    </source>
</evidence>
<dbReference type="Pfam" id="PF00364">
    <property type="entry name" value="Biotin_lipoyl"/>
    <property type="match status" value="1"/>
</dbReference>
<organism evidence="11 12">
    <name type="scientific">Yinghuangia aomiensis</name>
    <dbReference type="NCBI Taxonomy" id="676205"/>
    <lineage>
        <taxon>Bacteria</taxon>
        <taxon>Bacillati</taxon>
        <taxon>Actinomycetota</taxon>
        <taxon>Actinomycetes</taxon>
        <taxon>Kitasatosporales</taxon>
        <taxon>Streptomycetaceae</taxon>
        <taxon>Yinghuangia</taxon>
    </lineage>
</organism>
<evidence type="ECO:0000259" key="10">
    <source>
        <dbReference type="PROSITE" id="PS50968"/>
    </source>
</evidence>
<dbReference type="PRINTS" id="PR01071">
    <property type="entry name" value="ACOABIOTINCC"/>
</dbReference>
<evidence type="ECO:0000256" key="3">
    <source>
        <dbReference type="ARBA" id="ARBA00022516"/>
    </source>
</evidence>
<dbReference type="InterPro" id="IPR001249">
    <property type="entry name" value="AcCoA_biotinCC"/>
</dbReference>
<evidence type="ECO:0000313" key="11">
    <source>
        <dbReference type="EMBL" id="GAA4968045.1"/>
    </source>
</evidence>
<dbReference type="Gene3D" id="2.40.50.100">
    <property type="match status" value="1"/>
</dbReference>
<dbReference type="SUPFAM" id="SSF51230">
    <property type="entry name" value="Single hybrid motif"/>
    <property type="match status" value="1"/>
</dbReference>
<sequence length="226" mass="22404">MGQSAAGQAAGAHPPSAAHPSGHASGHAAGHTPGHAAAHGHPPGHAPGQGPSGHPGKRTLHHSPGAVAASEPAVAHPAEPGEARMPVRFRLAAGDTVIEIEWSGAPAPAAAPVTAAAAPVEVARAEAAPVREAAGAVEPVSDGPQFVRAPMVGTFYHAADPGAQPFVRVGDEVRPGQTIGILEVMKMMNPITADVAGRVVEFAAKDGQSVEFEQPLVAVLPGADGG</sequence>
<accession>A0ABP9HD95</accession>
<gene>
    <name evidence="11" type="ORF">GCM10023205_36340</name>
</gene>
<evidence type="ECO:0000256" key="1">
    <source>
        <dbReference type="ARBA" id="ARBA00005194"/>
    </source>
</evidence>
<reference evidence="12" key="1">
    <citation type="journal article" date="2019" name="Int. J. Syst. Evol. Microbiol.">
        <title>The Global Catalogue of Microorganisms (GCM) 10K type strain sequencing project: providing services to taxonomists for standard genome sequencing and annotation.</title>
        <authorList>
            <consortium name="The Broad Institute Genomics Platform"/>
            <consortium name="The Broad Institute Genome Sequencing Center for Infectious Disease"/>
            <person name="Wu L."/>
            <person name="Ma J."/>
        </authorList>
    </citation>
    <scope>NUCLEOTIDE SEQUENCE [LARGE SCALE GENOMIC DNA]</scope>
    <source>
        <strain evidence="12">JCM 17986</strain>
    </source>
</reference>